<sequence length="95" mass="10660">MSSDMHSEAGTEANILDRLRKPVSNGSSANITTVLPSQQSLHLLALNTTKSTRLVEERGAITTTEILQKKAKEIWEQLPEYKDQPTPEFSYGWIM</sequence>
<protein>
    <recommendedName>
        <fullName evidence="3">HTH CENPB-type domain-containing protein</fullName>
    </recommendedName>
</protein>
<dbReference type="InterPro" id="IPR009057">
    <property type="entry name" value="Homeodomain-like_sf"/>
</dbReference>
<gene>
    <name evidence="4" type="ORF">GMDG_02854</name>
</gene>
<feature type="compositionally biased region" description="Basic and acidic residues" evidence="2">
    <location>
        <begin position="1"/>
        <end position="20"/>
    </location>
</feature>
<name>L8G7M1_PSED2</name>
<dbReference type="HOGENOM" id="CLU_2373678_0_0_1"/>
<evidence type="ECO:0000259" key="3">
    <source>
        <dbReference type="Pfam" id="PF03221"/>
    </source>
</evidence>
<dbReference type="VEuPathDB" id="FungiDB:GMDG_02854"/>
<dbReference type="InParanoid" id="L8G7M1"/>
<evidence type="ECO:0000256" key="1">
    <source>
        <dbReference type="ARBA" id="ARBA00023125"/>
    </source>
</evidence>
<dbReference type="SUPFAM" id="SSF46689">
    <property type="entry name" value="Homeodomain-like"/>
    <property type="match status" value="1"/>
</dbReference>
<reference evidence="5" key="1">
    <citation type="submission" date="2010-09" db="EMBL/GenBank/DDBJ databases">
        <title>The genome sequence of Geomyces destructans 20631-21.</title>
        <authorList>
            <consortium name="The Broad Institute Genome Sequencing Platform"/>
            <person name="Cuomo C.A."/>
            <person name="Blehert D.S."/>
            <person name="Lorch J.M."/>
            <person name="Young S.K."/>
            <person name="Zeng Q."/>
            <person name="Gargeya S."/>
            <person name="Fitzgerald M."/>
            <person name="Haas B."/>
            <person name="Abouelleil A."/>
            <person name="Alvarado L."/>
            <person name="Arachchi H.M."/>
            <person name="Berlin A."/>
            <person name="Brown A."/>
            <person name="Chapman S.B."/>
            <person name="Chen Z."/>
            <person name="Dunbar C."/>
            <person name="Freedman E."/>
            <person name="Gearin G."/>
            <person name="Gellesch M."/>
            <person name="Goldberg J."/>
            <person name="Griggs A."/>
            <person name="Gujja S."/>
            <person name="Heiman D."/>
            <person name="Howarth C."/>
            <person name="Larson L."/>
            <person name="Lui A."/>
            <person name="MacDonald P.J.P."/>
            <person name="Montmayeur A."/>
            <person name="Murphy C."/>
            <person name="Neiman D."/>
            <person name="Pearson M."/>
            <person name="Priest M."/>
            <person name="Roberts A."/>
            <person name="Saif S."/>
            <person name="Shea T."/>
            <person name="Shenoy N."/>
            <person name="Sisk P."/>
            <person name="Stolte C."/>
            <person name="Sykes S."/>
            <person name="Wortman J."/>
            <person name="Nusbaum C."/>
            <person name="Birren B."/>
        </authorList>
    </citation>
    <scope>NUCLEOTIDE SEQUENCE [LARGE SCALE GENOMIC DNA]</scope>
    <source>
        <strain evidence="5">ATCC MYA-4855 / 20631-21</strain>
    </source>
</reference>
<feature type="region of interest" description="Disordered" evidence="2">
    <location>
        <begin position="1"/>
        <end position="22"/>
    </location>
</feature>
<evidence type="ECO:0000313" key="5">
    <source>
        <dbReference type="Proteomes" id="UP000011064"/>
    </source>
</evidence>
<organism evidence="4 5">
    <name type="scientific">Pseudogymnoascus destructans (strain ATCC MYA-4855 / 20631-21)</name>
    <name type="common">Bat white-nose syndrome fungus</name>
    <name type="synonym">Geomyces destructans</name>
    <dbReference type="NCBI Taxonomy" id="658429"/>
    <lineage>
        <taxon>Eukaryota</taxon>
        <taxon>Fungi</taxon>
        <taxon>Dikarya</taxon>
        <taxon>Ascomycota</taxon>
        <taxon>Pezizomycotina</taxon>
        <taxon>Leotiomycetes</taxon>
        <taxon>Thelebolales</taxon>
        <taxon>Thelebolaceae</taxon>
        <taxon>Pseudogymnoascus</taxon>
    </lineage>
</organism>
<accession>L8G7M1</accession>
<dbReference type="Gene3D" id="1.10.10.60">
    <property type="entry name" value="Homeodomain-like"/>
    <property type="match status" value="1"/>
</dbReference>
<dbReference type="InterPro" id="IPR006600">
    <property type="entry name" value="HTH_CenpB_DNA-bd_dom"/>
</dbReference>
<dbReference type="Proteomes" id="UP000011064">
    <property type="component" value="Unassembled WGS sequence"/>
</dbReference>
<keyword evidence="5" id="KW-1185">Reference proteome</keyword>
<dbReference type="Pfam" id="PF03221">
    <property type="entry name" value="HTH_Tnp_Tc5"/>
    <property type="match status" value="1"/>
</dbReference>
<evidence type="ECO:0000313" key="4">
    <source>
        <dbReference type="EMBL" id="ELR08016.1"/>
    </source>
</evidence>
<dbReference type="EMBL" id="GL573210">
    <property type="protein sequence ID" value="ELR08016.1"/>
    <property type="molecule type" value="Genomic_DNA"/>
</dbReference>
<evidence type="ECO:0000256" key="2">
    <source>
        <dbReference type="SAM" id="MobiDB-lite"/>
    </source>
</evidence>
<feature type="domain" description="HTH CENPB-type" evidence="3">
    <location>
        <begin position="56"/>
        <end position="94"/>
    </location>
</feature>
<dbReference type="GO" id="GO:0003677">
    <property type="term" value="F:DNA binding"/>
    <property type="evidence" value="ECO:0007669"/>
    <property type="project" value="UniProtKB-KW"/>
</dbReference>
<keyword evidence="1" id="KW-0238">DNA-binding</keyword>
<proteinExistence type="predicted"/>
<dbReference type="AlphaFoldDB" id="L8G7M1"/>